<evidence type="ECO:0000313" key="2">
    <source>
        <dbReference type="Proteomes" id="UP000316621"/>
    </source>
</evidence>
<protein>
    <submittedName>
        <fullName evidence="1">Uncharacterized protein</fullName>
    </submittedName>
</protein>
<accession>A0A4Y7ICQ7</accession>
<gene>
    <name evidence="1" type="ORF">C5167_039651</name>
</gene>
<sequence>MALEKTQQFRTVRFTAYCTDRNPYQIGSKHILSDMVPPDKYTHKLKFLDHGGSTIQRPWSQWPGEIKDRGKNNKQLGDWMLDHPVILQFAP</sequence>
<keyword evidence="2" id="KW-1185">Reference proteome</keyword>
<name>A0A4Y7ICQ7_PAPSO</name>
<organism evidence="1 2">
    <name type="scientific">Papaver somniferum</name>
    <name type="common">Opium poppy</name>
    <dbReference type="NCBI Taxonomy" id="3469"/>
    <lineage>
        <taxon>Eukaryota</taxon>
        <taxon>Viridiplantae</taxon>
        <taxon>Streptophyta</taxon>
        <taxon>Embryophyta</taxon>
        <taxon>Tracheophyta</taxon>
        <taxon>Spermatophyta</taxon>
        <taxon>Magnoliopsida</taxon>
        <taxon>Ranunculales</taxon>
        <taxon>Papaveraceae</taxon>
        <taxon>Papaveroideae</taxon>
        <taxon>Papaver</taxon>
    </lineage>
</organism>
<proteinExistence type="predicted"/>
<reference evidence="1 2" key="1">
    <citation type="journal article" date="2018" name="Science">
        <title>The opium poppy genome and morphinan production.</title>
        <authorList>
            <person name="Guo L."/>
            <person name="Winzer T."/>
            <person name="Yang X."/>
            <person name="Li Y."/>
            <person name="Ning Z."/>
            <person name="He Z."/>
            <person name="Teodor R."/>
            <person name="Lu Y."/>
            <person name="Bowser T.A."/>
            <person name="Graham I.A."/>
            <person name="Ye K."/>
        </authorList>
    </citation>
    <scope>NUCLEOTIDE SEQUENCE [LARGE SCALE GENOMIC DNA]</scope>
    <source>
        <strain evidence="2">cv. HN1</strain>
        <tissue evidence="1">Leaves</tissue>
    </source>
</reference>
<evidence type="ECO:0000313" key="1">
    <source>
        <dbReference type="EMBL" id="RZC46707.1"/>
    </source>
</evidence>
<dbReference type="Gramene" id="RZC46707">
    <property type="protein sequence ID" value="RZC46707"/>
    <property type="gene ID" value="C5167_039651"/>
</dbReference>
<dbReference type="EMBL" id="CM010715">
    <property type="protein sequence ID" value="RZC46707.1"/>
    <property type="molecule type" value="Genomic_DNA"/>
</dbReference>
<dbReference type="Proteomes" id="UP000316621">
    <property type="component" value="Chromosome 1"/>
</dbReference>
<dbReference type="AlphaFoldDB" id="A0A4Y7ICQ7"/>